<organism evidence="1 2">
    <name type="scientific">Colletotrichum truncatum</name>
    <name type="common">Anthracnose fungus</name>
    <name type="synonym">Colletotrichum capsici</name>
    <dbReference type="NCBI Taxonomy" id="5467"/>
    <lineage>
        <taxon>Eukaryota</taxon>
        <taxon>Fungi</taxon>
        <taxon>Dikarya</taxon>
        <taxon>Ascomycota</taxon>
        <taxon>Pezizomycotina</taxon>
        <taxon>Sordariomycetes</taxon>
        <taxon>Hypocreomycetidae</taxon>
        <taxon>Glomerellales</taxon>
        <taxon>Glomerellaceae</taxon>
        <taxon>Colletotrichum</taxon>
        <taxon>Colletotrichum truncatum species complex</taxon>
    </lineage>
</organism>
<accession>A0ACC3YHT5</accession>
<dbReference type="Proteomes" id="UP000805649">
    <property type="component" value="Unassembled WGS sequence"/>
</dbReference>
<name>A0ACC3YHT5_COLTU</name>
<sequence length="321" mass="36060">MPSQRGISIGGRGRFTYTSPIITKTKLQSLQSYHFLVAPLIKEPPQTPLPDPDQYPEWYGETFLRYPLSRTLVPMHFGHLANSKFRLAVIINSLVGHLFSPTGSTPPASQTISEYLPKLTSWFTSLPKCLGPSEIVFPVQLKLHLGYHNLITNLCELHTDDSSEPIDESTLGTIRAHLSHSRVCFEALLRLYYLRHGFEYADTYLTHELSVLGFRAFENCQNLTSTTDGVSVSPDELSDARSTLILAAKGLNEQGLNYYAPFNILCVLVNQMDAYELDMLRKCVSIRSEDSLGNQFRTTHQGTVPVRDLEYDETPQKAAFG</sequence>
<evidence type="ECO:0000313" key="1">
    <source>
        <dbReference type="EMBL" id="KAL0931448.1"/>
    </source>
</evidence>
<keyword evidence="2" id="KW-1185">Reference proteome</keyword>
<dbReference type="EMBL" id="VUJX02000010">
    <property type="protein sequence ID" value="KAL0931448.1"/>
    <property type="molecule type" value="Genomic_DNA"/>
</dbReference>
<reference evidence="1 2" key="1">
    <citation type="journal article" date="2020" name="Phytopathology">
        <title>Genome Sequence Resources of Colletotrichum truncatum, C. plurivorum, C. musicola, and C. sojae: Four Species Pathogenic to Soybean (Glycine max).</title>
        <authorList>
            <person name="Rogerio F."/>
            <person name="Boufleur T.R."/>
            <person name="Ciampi-Guillardi M."/>
            <person name="Sukno S.A."/>
            <person name="Thon M.R."/>
            <person name="Massola Junior N.S."/>
            <person name="Baroncelli R."/>
        </authorList>
    </citation>
    <scope>NUCLEOTIDE SEQUENCE [LARGE SCALE GENOMIC DNA]</scope>
    <source>
        <strain evidence="1 2">CMES1059</strain>
    </source>
</reference>
<proteinExistence type="predicted"/>
<comment type="caution">
    <text evidence="1">The sequence shown here is derived from an EMBL/GenBank/DDBJ whole genome shotgun (WGS) entry which is preliminary data.</text>
</comment>
<evidence type="ECO:0000313" key="2">
    <source>
        <dbReference type="Proteomes" id="UP000805649"/>
    </source>
</evidence>
<protein>
    <submittedName>
        <fullName evidence="1">C6 transcription factor</fullName>
    </submittedName>
</protein>
<gene>
    <name evidence="1" type="ORF">CTRU02_214183</name>
</gene>